<dbReference type="PROSITE" id="PS50893">
    <property type="entry name" value="ABC_TRANSPORTER_2"/>
    <property type="match status" value="1"/>
</dbReference>
<gene>
    <name evidence="5" type="ORF">V5R04_11700</name>
</gene>
<protein>
    <submittedName>
        <fullName evidence="5">ATP-binding cassette domain-containing protein</fullName>
    </submittedName>
</protein>
<sequence length="261" mass="27747">MSQKTSVLSATNIVAGYTSHPSLRGISLETYRGASAIGITGASGVGKSTLINALRGDMKLSGGRVTYDGIGVNRLALGNKKRFKTAVRRVAQNGFTGFDGRMKVSQVIAGELKDARKAGRASGESSQDILGLMDLNSAFADRVLHTLSGGERQRLSIALALATRPDVLLLDEPTTALDPTLKDLVSQRLLEITQERKIGLVVASHDFNLLSRLTPTIHVLADGQFVETGSARDLLTDPQHPATKELANAYPQAVATLRSAD</sequence>
<reference evidence="5" key="1">
    <citation type="submission" date="2024-02" db="EMBL/GenBank/DDBJ databases">
        <title>Tomenella chthoni gen. nov. sp. nov., a member of the family Jonesiaceae isolated from bat guano.</title>
        <authorList>
            <person name="Miller S.L."/>
            <person name="King J."/>
            <person name="Sankaranarayanan K."/>
            <person name="Lawson P.A."/>
        </authorList>
    </citation>
    <scope>NUCLEOTIDE SEQUENCE</scope>
    <source>
        <strain evidence="5">BS-20</strain>
    </source>
</reference>
<evidence type="ECO:0000256" key="1">
    <source>
        <dbReference type="ARBA" id="ARBA00022448"/>
    </source>
</evidence>
<evidence type="ECO:0000256" key="3">
    <source>
        <dbReference type="ARBA" id="ARBA00022840"/>
    </source>
</evidence>
<accession>A0AAU7DUB9</accession>
<dbReference type="PANTHER" id="PTHR43776">
    <property type="entry name" value="TRANSPORT ATP-BINDING PROTEIN"/>
    <property type="match status" value="1"/>
</dbReference>
<proteinExistence type="predicted"/>
<dbReference type="InterPro" id="IPR017871">
    <property type="entry name" value="ABC_transporter-like_CS"/>
</dbReference>
<keyword evidence="3 5" id="KW-0067">ATP-binding</keyword>
<evidence type="ECO:0000259" key="4">
    <source>
        <dbReference type="PROSITE" id="PS50893"/>
    </source>
</evidence>
<keyword evidence="2" id="KW-0547">Nucleotide-binding</keyword>
<dbReference type="InterPro" id="IPR003439">
    <property type="entry name" value="ABC_transporter-like_ATP-bd"/>
</dbReference>
<evidence type="ECO:0000313" key="5">
    <source>
        <dbReference type="EMBL" id="XBH20880.1"/>
    </source>
</evidence>
<dbReference type="GO" id="GO:0005524">
    <property type="term" value="F:ATP binding"/>
    <property type="evidence" value="ECO:0007669"/>
    <property type="project" value="UniProtKB-KW"/>
</dbReference>
<name>A0AAU7DUB9_9MICO</name>
<evidence type="ECO:0000256" key="2">
    <source>
        <dbReference type="ARBA" id="ARBA00022741"/>
    </source>
</evidence>
<dbReference type="AlphaFoldDB" id="A0AAU7DUB9"/>
<dbReference type="Pfam" id="PF00005">
    <property type="entry name" value="ABC_tran"/>
    <property type="match status" value="1"/>
</dbReference>
<dbReference type="SMART" id="SM00382">
    <property type="entry name" value="AAA"/>
    <property type="match status" value="1"/>
</dbReference>
<feature type="domain" description="ABC transporter" evidence="4">
    <location>
        <begin position="8"/>
        <end position="247"/>
    </location>
</feature>
<organism evidence="5">
    <name type="scientific">Jonesiaceae bacterium BS-20</name>
    <dbReference type="NCBI Taxonomy" id="3120821"/>
    <lineage>
        <taxon>Bacteria</taxon>
        <taxon>Bacillati</taxon>
        <taxon>Actinomycetota</taxon>
        <taxon>Actinomycetes</taxon>
        <taxon>Micrococcales</taxon>
        <taxon>Jonesiaceae</taxon>
    </lineage>
</organism>
<dbReference type="SUPFAM" id="SSF52540">
    <property type="entry name" value="P-loop containing nucleoside triphosphate hydrolases"/>
    <property type="match status" value="1"/>
</dbReference>
<keyword evidence="1" id="KW-0813">Transport</keyword>
<dbReference type="GO" id="GO:0016887">
    <property type="term" value="F:ATP hydrolysis activity"/>
    <property type="evidence" value="ECO:0007669"/>
    <property type="project" value="InterPro"/>
</dbReference>
<dbReference type="InterPro" id="IPR050319">
    <property type="entry name" value="ABC_transp_ATP-bind"/>
</dbReference>
<dbReference type="PROSITE" id="PS00211">
    <property type="entry name" value="ABC_TRANSPORTER_1"/>
    <property type="match status" value="1"/>
</dbReference>
<dbReference type="InterPro" id="IPR003593">
    <property type="entry name" value="AAA+_ATPase"/>
</dbReference>
<dbReference type="Gene3D" id="3.40.50.300">
    <property type="entry name" value="P-loop containing nucleotide triphosphate hydrolases"/>
    <property type="match status" value="1"/>
</dbReference>
<dbReference type="InterPro" id="IPR027417">
    <property type="entry name" value="P-loop_NTPase"/>
</dbReference>
<dbReference type="EMBL" id="CP146203">
    <property type="protein sequence ID" value="XBH20880.1"/>
    <property type="molecule type" value="Genomic_DNA"/>
</dbReference>
<dbReference type="GO" id="GO:0055085">
    <property type="term" value="P:transmembrane transport"/>
    <property type="evidence" value="ECO:0007669"/>
    <property type="project" value="UniProtKB-ARBA"/>
</dbReference>